<dbReference type="AlphaFoldDB" id="A0A1W1XUX7"/>
<feature type="compositionally biased region" description="Basic residues" evidence="1">
    <location>
        <begin position="276"/>
        <end position="285"/>
    </location>
</feature>
<protein>
    <submittedName>
        <fullName evidence="2">Predicted ATP-dependent carboligase, ATP-grasp superfamily</fullName>
    </submittedName>
</protein>
<sequence>METTPLAPKIHAPKAVISFMGWPDAGGLSSKILEEIRRQHPCVRAAVWDLEGFWHTSEQRPHVVIRHGQIQRLEWPQMRIFMPSDDSKPPFLWGVGPEPTIGWRRFSMQLLEKLKEWGVRELVLLGSLYDHIFYDEICISGLAHDAQGYNQIQAWGCHTGEYEGPSSIHAAILEAAPHLKIRAVNLWAHVPFYLKEPHGLLLHRLMEILGDFLERRWDLSHLLTAWKDQEREIEKMLSQDSDLAQQIKALKKGEPVPPPERSRGSAQVIRLDRFQKKSPPKNKGR</sequence>
<dbReference type="Proteomes" id="UP000192783">
    <property type="component" value="Unassembled WGS sequence"/>
</dbReference>
<proteinExistence type="predicted"/>
<feature type="region of interest" description="Disordered" evidence="1">
    <location>
        <begin position="250"/>
        <end position="285"/>
    </location>
</feature>
<dbReference type="InterPro" id="IPR038389">
    <property type="entry name" value="PSMG2_sf"/>
</dbReference>
<dbReference type="Pfam" id="PF09754">
    <property type="entry name" value="PAC2"/>
    <property type="match status" value="1"/>
</dbReference>
<dbReference type="Gene3D" id="3.40.50.10900">
    <property type="entry name" value="PAC-like subunit"/>
    <property type="match status" value="1"/>
</dbReference>
<reference evidence="2" key="1">
    <citation type="submission" date="2017-04" db="EMBL/GenBank/DDBJ databases">
        <authorList>
            <person name="Afonso C.L."/>
            <person name="Miller P.J."/>
            <person name="Scott M.A."/>
            <person name="Spackman E."/>
            <person name="Goraichik I."/>
            <person name="Dimitrov K.M."/>
            <person name="Suarez D.L."/>
            <person name="Swayne D.E."/>
        </authorList>
    </citation>
    <scope>NUCLEOTIDE SEQUENCE [LARGE SCALE GENOMIC DNA]</scope>
    <source>
        <strain evidence="2">DSM 13146</strain>
    </source>
</reference>
<dbReference type="STRING" id="1121390.SAMN02746041_03040"/>
<dbReference type="RefSeq" id="WP_084058931.1">
    <property type="nucleotide sequence ID" value="NZ_FWXF01000023.1"/>
</dbReference>
<dbReference type="SUPFAM" id="SSF159659">
    <property type="entry name" value="Cgl1923-like"/>
    <property type="match status" value="1"/>
</dbReference>
<dbReference type="OrthoDB" id="150941at2"/>
<evidence type="ECO:0000313" key="3">
    <source>
        <dbReference type="Proteomes" id="UP000192783"/>
    </source>
</evidence>
<evidence type="ECO:0000256" key="1">
    <source>
        <dbReference type="SAM" id="MobiDB-lite"/>
    </source>
</evidence>
<keyword evidence="3" id="KW-1185">Reference proteome</keyword>
<accession>A0A1W1XUX7</accession>
<dbReference type="InterPro" id="IPR019151">
    <property type="entry name" value="Proteasome_assmbl_chaperone_2"/>
</dbReference>
<name>A0A1W1XUX7_9BACT</name>
<gene>
    <name evidence="2" type="ORF">SAMN02746041_03040</name>
</gene>
<keyword evidence="2" id="KW-0436">Ligase</keyword>
<dbReference type="EMBL" id="FWXF01000023">
    <property type="protein sequence ID" value="SMC27697.1"/>
    <property type="molecule type" value="Genomic_DNA"/>
</dbReference>
<evidence type="ECO:0000313" key="2">
    <source>
        <dbReference type="EMBL" id="SMC27697.1"/>
    </source>
</evidence>
<organism evidence="2 3">
    <name type="scientific">Desulfacinum hydrothermale DSM 13146</name>
    <dbReference type="NCBI Taxonomy" id="1121390"/>
    <lineage>
        <taxon>Bacteria</taxon>
        <taxon>Pseudomonadati</taxon>
        <taxon>Thermodesulfobacteriota</taxon>
        <taxon>Syntrophobacteria</taxon>
        <taxon>Syntrophobacterales</taxon>
        <taxon>Syntrophobacteraceae</taxon>
        <taxon>Desulfacinum</taxon>
    </lineage>
</organism>
<dbReference type="GO" id="GO:0016874">
    <property type="term" value="F:ligase activity"/>
    <property type="evidence" value="ECO:0007669"/>
    <property type="project" value="UniProtKB-KW"/>
</dbReference>